<dbReference type="InterPro" id="IPR029052">
    <property type="entry name" value="Metallo-depent_PP-like"/>
</dbReference>
<dbReference type="PANTHER" id="PTHR31302">
    <property type="entry name" value="TRANSMEMBRANE PROTEIN WITH METALLOPHOSPHOESTERASE DOMAIN-RELATED"/>
    <property type="match status" value="1"/>
</dbReference>
<evidence type="ECO:0000256" key="2">
    <source>
        <dbReference type="ARBA" id="ARBA00022801"/>
    </source>
</evidence>
<dbReference type="RefSeq" id="WP_154308758.1">
    <property type="nucleotide sequence ID" value="NZ_WKKI01000031.1"/>
</dbReference>
<dbReference type="GO" id="GO:0016020">
    <property type="term" value="C:membrane"/>
    <property type="evidence" value="ECO:0007669"/>
    <property type="project" value="GOC"/>
</dbReference>
<evidence type="ECO:0000259" key="3">
    <source>
        <dbReference type="Pfam" id="PF00149"/>
    </source>
</evidence>
<dbReference type="Proteomes" id="UP000448867">
    <property type="component" value="Unassembled WGS sequence"/>
</dbReference>
<comment type="caution">
    <text evidence="4">The sequence shown here is derived from an EMBL/GenBank/DDBJ whole genome shotgun (WGS) entry which is preliminary data.</text>
</comment>
<feature type="domain" description="Calcineurin-like phosphoesterase" evidence="3">
    <location>
        <begin position="50"/>
        <end position="213"/>
    </location>
</feature>
<dbReference type="Gene3D" id="3.60.21.10">
    <property type="match status" value="1"/>
</dbReference>
<reference evidence="4 5" key="1">
    <citation type="submission" date="2019-11" db="EMBL/GenBank/DDBJ databases">
        <title>Bacillus lacus genome.</title>
        <authorList>
            <person name="Allen C.J."/>
            <person name="Newman J.D."/>
        </authorList>
    </citation>
    <scope>NUCLEOTIDE SEQUENCE [LARGE SCALE GENOMIC DNA]</scope>
    <source>
        <strain evidence="4 5">KCTC 33946</strain>
    </source>
</reference>
<dbReference type="AlphaFoldDB" id="A0A7X2J0N4"/>
<dbReference type="Pfam" id="PF00149">
    <property type="entry name" value="Metallophos"/>
    <property type="match status" value="1"/>
</dbReference>
<keyword evidence="1" id="KW-0479">Metal-binding</keyword>
<dbReference type="OrthoDB" id="9780884at2"/>
<dbReference type="SUPFAM" id="SSF56300">
    <property type="entry name" value="Metallo-dependent phosphatases"/>
    <property type="match status" value="1"/>
</dbReference>
<keyword evidence="2" id="KW-0378">Hydrolase</keyword>
<proteinExistence type="predicted"/>
<name>A0A7X2J0N4_9BACI</name>
<dbReference type="EMBL" id="WKKI01000031">
    <property type="protein sequence ID" value="MRX73292.1"/>
    <property type="molecule type" value="Genomic_DNA"/>
</dbReference>
<dbReference type="GO" id="GO:0009245">
    <property type="term" value="P:lipid A biosynthetic process"/>
    <property type="evidence" value="ECO:0007669"/>
    <property type="project" value="TreeGrafter"/>
</dbReference>
<dbReference type="GO" id="GO:0046872">
    <property type="term" value="F:metal ion binding"/>
    <property type="evidence" value="ECO:0007669"/>
    <property type="project" value="UniProtKB-KW"/>
</dbReference>
<keyword evidence="5" id="KW-1185">Reference proteome</keyword>
<organism evidence="4 5">
    <name type="scientific">Metabacillus lacus</name>
    <dbReference type="NCBI Taxonomy" id="1983721"/>
    <lineage>
        <taxon>Bacteria</taxon>
        <taxon>Bacillati</taxon>
        <taxon>Bacillota</taxon>
        <taxon>Bacilli</taxon>
        <taxon>Bacillales</taxon>
        <taxon>Bacillaceae</taxon>
        <taxon>Metabacillus</taxon>
    </lineage>
</organism>
<sequence>MSIFIAVSILLLFAILILVYRAANLNTKDVAVNTITVSSPRKALPAENITILHLSDLHLENISISPQDILSRIKGQRIDVIAITGDFLDRKRSIPRLEPYLQALHSCNPVLGMYAVFGNHDYVLRKKNFEELKAVLHKYGFVTLQNENVQLPWNGEVLNIIGIDDYSTKRSNLSKAYQDLQEGYRLILTHDPNIVLEMDDYHYDYMLSGHFHGGQICWPKPYHLVKMGKLVKMNMVKGLHEHNGRHFYISEGLGQTGLNIRVGSRPEITFHEITS</sequence>
<gene>
    <name evidence="4" type="ORF">GJU40_14180</name>
</gene>
<protein>
    <submittedName>
        <fullName evidence="4">Metallophosphoesterase</fullName>
    </submittedName>
</protein>
<dbReference type="GO" id="GO:0008758">
    <property type="term" value="F:UDP-2,3-diacylglucosamine hydrolase activity"/>
    <property type="evidence" value="ECO:0007669"/>
    <property type="project" value="TreeGrafter"/>
</dbReference>
<evidence type="ECO:0000313" key="5">
    <source>
        <dbReference type="Proteomes" id="UP000448867"/>
    </source>
</evidence>
<evidence type="ECO:0000256" key="1">
    <source>
        <dbReference type="ARBA" id="ARBA00022723"/>
    </source>
</evidence>
<dbReference type="PANTHER" id="PTHR31302:SF31">
    <property type="entry name" value="PHOSPHODIESTERASE YAEI"/>
    <property type="match status" value="1"/>
</dbReference>
<dbReference type="InterPro" id="IPR004843">
    <property type="entry name" value="Calcineurin-like_PHP"/>
</dbReference>
<dbReference type="InterPro" id="IPR051158">
    <property type="entry name" value="Metallophosphoesterase_sf"/>
</dbReference>
<evidence type="ECO:0000313" key="4">
    <source>
        <dbReference type="EMBL" id="MRX73292.1"/>
    </source>
</evidence>
<accession>A0A7X2J0N4</accession>